<dbReference type="SUPFAM" id="SSF54593">
    <property type="entry name" value="Glyoxalase/Bleomycin resistance protein/Dihydroxybiphenyl dioxygenase"/>
    <property type="match status" value="1"/>
</dbReference>
<sequence>MKLERIAQHVDDLARATDFYTVLLDQTPRASMPGEGIAVFSLDGVTLVLDRDAPSALLMFRVDNVHEALDRVGGIADVVQSPRMVFRHEDDVMGPAGHEEWQAQIRDTEGNTVVVLSFQRA</sequence>
<dbReference type="Proteomes" id="UP001597042">
    <property type="component" value="Unassembled WGS sequence"/>
</dbReference>
<organism evidence="1 2">
    <name type="scientific">Microbacterium koreense</name>
    <dbReference type="NCBI Taxonomy" id="323761"/>
    <lineage>
        <taxon>Bacteria</taxon>
        <taxon>Bacillati</taxon>
        <taxon>Actinomycetota</taxon>
        <taxon>Actinomycetes</taxon>
        <taxon>Micrococcales</taxon>
        <taxon>Microbacteriaceae</taxon>
        <taxon>Microbacterium</taxon>
    </lineage>
</organism>
<name>A0ABW2ZPY7_9MICO</name>
<keyword evidence="2" id="KW-1185">Reference proteome</keyword>
<dbReference type="RefSeq" id="WP_378750570.1">
    <property type="nucleotide sequence ID" value="NZ_JBHSSV010000003.1"/>
</dbReference>
<dbReference type="InterPro" id="IPR029068">
    <property type="entry name" value="Glyas_Bleomycin-R_OHBP_Dase"/>
</dbReference>
<evidence type="ECO:0000313" key="2">
    <source>
        <dbReference type="Proteomes" id="UP001597042"/>
    </source>
</evidence>
<evidence type="ECO:0000313" key="1">
    <source>
        <dbReference type="EMBL" id="MFD0780493.1"/>
    </source>
</evidence>
<reference evidence="2" key="1">
    <citation type="journal article" date="2019" name="Int. J. Syst. Evol. Microbiol.">
        <title>The Global Catalogue of Microorganisms (GCM) 10K type strain sequencing project: providing services to taxonomists for standard genome sequencing and annotation.</title>
        <authorList>
            <consortium name="The Broad Institute Genomics Platform"/>
            <consortium name="The Broad Institute Genome Sequencing Center for Infectious Disease"/>
            <person name="Wu L."/>
            <person name="Ma J."/>
        </authorList>
    </citation>
    <scope>NUCLEOTIDE SEQUENCE [LARGE SCALE GENOMIC DNA]</scope>
    <source>
        <strain evidence="2">CCUG 50754</strain>
    </source>
</reference>
<gene>
    <name evidence="1" type="ORF">ACFQZV_04170</name>
</gene>
<dbReference type="EMBL" id="JBHTIM010000001">
    <property type="protein sequence ID" value="MFD0780493.1"/>
    <property type="molecule type" value="Genomic_DNA"/>
</dbReference>
<accession>A0ABW2ZPY7</accession>
<comment type="caution">
    <text evidence="1">The sequence shown here is derived from an EMBL/GenBank/DDBJ whole genome shotgun (WGS) entry which is preliminary data.</text>
</comment>
<dbReference type="Gene3D" id="3.10.180.10">
    <property type="entry name" value="2,3-Dihydroxybiphenyl 1,2-Dioxygenase, domain 1"/>
    <property type="match status" value="1"/>
</dbReference>
<protein>
    <submittedName>
        <fullName evidence="1">VOC family protein</fullName>
    </submittedName>
</protein>
<proteinExistence type="predicted"/>